<proteinExistence type="predicted"/>
<dbReference type="AlphaFoldDB" id="A0A2Z6NJV7"/>
<dbReference type="GO" id="GO:0009638">
    <property type="term" value="P:phototropism"/>
    <property type="evidence" value="ECO:0007669"/>
    <property type="project" value="InterPro"/>
</dbReference>
<evidence type="ECO:0000313" key="3">
    <source>
        <dbReference type="Proteomes" id="UP000242715"/>
    </source>
</evidence>
<feature type="region of interest" description="Disordered" evidence="1">
    <location>
        <begin position="456"/>
        <end position="481"/>
    </location>
</feature>
<accession>A0A2Z6NJV7</accession>
<dbReference type="PANTHER" id="PTHR33781">
    <property type="entry name" value="PROTEIN PHYTOCHROME KINASE SUBSTRATE 1-RELATED"/>
    <property type="match status" value="1"/>
</dbReference>
<keyword evidence="3" id="KW-1185">Reference proteome</keyword>
<protein>
    <submittedName>
        <fullName evidence="2">Uncharacterized protein</fullName>
    </submittedName>
</protein>
<dbReference type="OrthoDB" id="1916150at2759"/>
<name>A0A2Z6NJV7_TRISU</name>
<dbReference type="Proteomes" id="UP000242715">
    <property type="component" value="Unassembled WGS sequence"/>
</dbReference>
<organism evidence="2 3">
    <name type="scientific">Trifolium subterraneum</name>
    <name type="common">Subterranean clover</name>
    <dbReference type="NCBI Taxonomy" id="3900"/>
    <lineage>
        <taxon>Eukaryota</taxon>
        <taxon>Viridiplantae</taxon>
        <taxon>Streptophyta</taxon>
        <taxon>Embryophyta</taxon>
        <taxon>Tracheophyta</taxon>
        <taxon>Spermatophyta</taxon>
        <taxon>Magnoliopsida</taxon>
        <taxon>eudicotyledons</taxon>
        <taxon>Gunneridae</taxon>
        <taxon>Pentapetalae</taxon>
        <taxon>rosids</taxon>
        <taxon>fabids</taxon>
        <taxon>Fabales</taxon>
        <taxon>Fabaceae</taxon>
        <taxon>Papilionoideae</taxon>
        <taxon>50 kb inversion clade</taxon>
        <taxon>NPAAA clade</taxon>
        <taxon>Hologalegina</taxon>
        <taxon>IRL clade</taxon>
        <taxon>Trifolieae</taxon>
        <taxon>Trifolium</taxon>
    </lineage>
</organism>
<reference evidence="3" key="1">
    <citation type="journal article" date="2017" name="Front. Plant Sci.">
        <title>Climate Clever Clovers: New Paradigm to Reduce the Environmental Footprint of Ruminants by Breeding Low Methanogenic Forages Utilizing Haplotype Variation.</title>
        <authorList>
            <person name="Kaur P."/>
            <person name="Appels R."/>
            <person name="Bayer P.E."/>
            <person name="Keeble-Gagnere G."/>
            <person name="Wang J."/>
            <person name="Hirakawa H."/>
            <person name="Shirasawa K."/>
            <person name="Vercoe P."/>
            <person name="Stefanova K."/>
            <person name="Durmic Z."/>
            <person name="Nichols P."/>
            <person name="Revell C."/>
            <person name="Isobe S.N."/>
            <person name="Edwards D."/>
            <person name="Erskine W."/>
        </authorList>
    </citation>
    <scope>NUCLEOTIDE SEQUENCE [LARGE SCALE GENOMIC DNA]</scope>
    <source>
        <strain evidence="3">cv. Daliak</strain>
    </source>
</reference>
<dbReference type="EMBL" id="DF974024">
    <property type="protein sequence ID" value="GAU44211.1"/>
    <property type="molecule type" value="Genomic_DNA"/>
</dbReference>
<dbReference type="InterPro" id="IPR039615">
    <property type="entry name" value="PKS"/>
</dbReference>
<dbReference type="PANTHER" id="PTHR33781:SF17">
    <property type="entry name" value="KINASE SUBSTRATE PROTEIN, PUTATIVE-RELATED"/>
    <property type="match status" value="1"/>
</dbReference>
<gene>
    <name evidence="2" type="ORF">TSUD_370740</name>
</gene>
<evidence type="ECO:0000313" key="2">
    <source>
        <dbReference type="EMBL" id="GAU44211.1"/>
    </source>
</evidence>
<sequence>MFTLSSTSKTSLHQIQTFNTQNNNLHDAIFSPYLNIKEGNYIGKNGESSQIINPFINHRNSPLHQVGKTEEIGVFGAEKYFNRRDVDTPRVATKYLPQRDESMAIETRKYQVEYGTPSISSVSTWNSQSSLLKSEVRNSLRNSKEKVHAKSVLSSLGLKCSCSDKNSVDISDHAGEISFNKKTSNVQGKTTPKKLFNLGLDNDLSVKIRKPSSEPFMNKDVYFQKQEKLRVGLNSEKNSLASNSRNHLVKMPSPSLDEVKTPRKSLEVFGSPNPIMINNKRSSSLSINDKRLIFTSKMEEIDSSYVDDNDDAASDASSDLFEIESFKGKSSNNFLTRQTSDAASSCVSPNNYAPSEASIEWSVVTASAAVMSDCEDQMSEFTIRSPIKTPMKPKITRETQRRRPGTLLGCKSHKAVRVAGDAFITYEKQSLSPKIGNRNKNNTSSQVARFPGETNIGAKTRHGQQHGYTTPPLMASNSPHASKLLYI</sequence>
<evidence type="ECO:0000256" key="1">
    <source>
        <dbReference type="SAM" id="MobiDB-lite"/>
    </source>
</evidence>